<evidence type="ECO:0000256" key="1">
    <source>
        <dbReference type="ARBA" id="ARBA00023125"/>
    </source>
</evidence>
<sequence>MSGLRYFWKDIVHKTQTCARARLLITKQKNTAQSPGSCYLCIELATLISKKSLQSSFDQELVLQEGQAGTFKRKREGKDPEVEEALDQWFSIVSGKGVNINGPILKAKSEELDKKRRRNDFKATDNNIKFKKAQYEKGSSDNESAEQWKTTKAPTFLDNFGADDI</sequence>
<dbReference type="EMBL" id="JWZT01003713">
    <property type="protein sequence ID" value="KII65821.1"/>
    <property type="molecule type" value="Genomic_DNA"/>
</dbReference>
<gene>
    <name evidence="4" type="ORF">RF11_13254</name>
</gene>
<evidence type="ECO:0000313" key="4">
    <source>
        <dbReference type="EMBL" id="KII65821.1"/>
    </source>
</evidence>
<protein>
    <recommendedName>
        <fullName evidence="3">HTH CENPB-type domain-containing protein</fullName>
    </recommendedName>
</protein>
<dbReference type="AlphaFoldDB" id="A0A0C2MF99"/>
<dbReference type="InterPro" id="IPR009057">
    <property type="entry name" value="Homeodomain-like_sf"/>
</dbReference>
<name>A0A0C2MF99_THEKT</name>
<evidence type="ECO:0000313" key="5">
    <source>
        <dbReference type="Proteomes" id="UP000031668"/>
    </source>
</evidence>
<reference evidence="4 5" key="1">
    <citation type="journal article" date="2014" name="Genome Biol. Evol.">
        <title>The genome of the myxosporean Thelohanellus kitauei shows adaptations to nutrient acquisition within its fish host.</title>
        <authorList>
            <person name="Yang Y."/>
            <person name="Xiong J."/>
            <person name="Zhou Z."/>
            <person name="Huo F."/>
            <person name="Miao W."/>
            <person name="Ran C."/>
            <person name="Liu Y."/>
            <person name="Zhang J."/>
            <person name="Feng J."/>
            <person name="Wang M."/>
            <person name="Wang M."/>
            <person name="Wang L."/>
            <person name="Yao B."/>
        </authorList>
    </citation>
    <scope>NUCLEOTIDE SEQUENCE [LARGE SCALE GENOMIC DNA]</scope>
    <source>
        <strain evidence="4">Wuqing</strain>
    </source>
</reference>
<dbReference type="GO" id="GO:0003677">
    <property type="term" value="F:DNA binding"/>
    <property type="evidence" value="ECO:0007669"/>
    <property type="project" value="UniProtKB-KW"/>
</dbReference>
<feature type="region of interest" description="Disordered" evidence="2">
    <location>
        <begin position="132"/>
        <end position="152"/>
    </location>
</feature>
<accession>A0A0C2MF99</accession>
<dbReference type="SUPFAM" id="SSF46689">
    <property type="entry name" value="Homeodomain-like"/>
    <property type="match status" value="1"/>
</dbReference>
<dbReference type="Pfam" id="PF03221">
    <property type="entry name" value="HTH_Tnp_Tc5"/>
    <property type="match status" value="1"/>
</dbReference>
<dbReference type="OrthoDB" id="6021661at2759"/>
<dbReference type="Gene3D" id="1.10.10.60">
    <property type="entry name" value="Homeodomain-like"/>
    <property type="match status" value="1"/>
</dbReference>
<organism evidence="4 5">
    <name type="scientific">Thelohanellus kitauei</name>
    <name type="common">Myxosporean</name>
    <dbReference type="NCBI Taxonomy" id="669202"/>
    <lineage>
        <taxon>Eukaryota</taxon>
        <taxon>Metazoa</taxon>
        <taxon>Cnidaria</taxon>
        <taxon>Myxozoa</taxon>
        <taxon>Myxosporea</taxon>
        <taxon>Bivalvulida</taxon>
        <taxon>Platysporina</taxon>
        <taxon>Myxobolidae</taxon>
        <taxon>Thelohanellus</taxon>
    </lineage>
</organism>
<proteinExistence type="predicted"/>
<evidence type="ECO:0000256" key="2">
    <source>
        <dbReference type="SAM" id="MobiDB-lite"/>
    </source>
</evidence>
<feature type="compositionally biased region" description="Polar residues" evidence="2">
    <location>
        <begin position="141"/>
        <end position="152"/>
    </location>
</feature>
<dbReference type="InterPro" id="IPR006600">
    <property type="entry name" value="HTH_CenpB_DNA-bd_dom"/>
</dbReference>
<comment type="caution">
    <text evidence="4">The sequence shown here is derived from an EMBL/GenBank/DDBJ whole genome shotgun (WGS) entry which is preliminary data.</text>
</comment>
<keyword evidence="5" id="KW-1185">Reference proteome</keyword>
<feature type="domain" description="HTH CENPB-type" evidence="3">
    <location>
        <begin position="80"/>
        <end position="124"/>
    </location>
</feature>
<dbReference type="Proteomes" id="UP000031668">
    <property type="component" value="Unassembled WGS sequence"/>
</dbReference>
<keyword evidence="1" id="KW-0238">DNA-binding</keyword>
<evidence type="ECO:0000259" key="3">
    <source>
        <dbReference type="Pfam" id="PF03221"/>
    </source>
</evidence>